<dbReference type="GeneID" id="91152854"/>
<sequence>MQSINKALQSKWLHIGLVGLVIAGIFLFGRNLSFGGIGPFDTLSEQLLASTLIPIAYVVIYMIQGNFEDFFLDRVSGMLDGHGVKQKEDGAGSSSSNSGKTPANAATRAELETMSARFREARTTLKGLRRDGVLDRRWLYKFPWYAIIGAPRSGKTTAIANSGLGFPLAQRLSRKSASKVKEARNCDWWFTDHAVLIDTPGHYIVHEPNPDQSKEVWHGFLRLLSRTRRRQPLNGVLVSIAINELSSLSEDEFLHHAGCIRQRILELYRELGVRLPIYVLLTKSDLIAGFNEFFDDLGGEGREAAWGFTLAQVPSERESNPMESYATEYDALVGRLNDRLLERIHQESDIQRRALVFRFPQQVASLKHPSQNFLEEVFAPNSFEDPIMLRGVYFVSGTQVGTPIDRVVTATSRTFGITEPARPISPDQKRSYFIARLLRERVIADVGLVETHPHAERRQRWRRYCLCAMISALVVVVSVFSIVSLAREVHMIERVRQPLSSYAQEAEKLRIDVVDNSDLRRVLPLIKRLRDMRTDYDEGIRSSHPLQRIEFDKSKEIRIQTRAAYGRGLETILLPRLILRLETLLAERQDDPPFLYQALKIYLMLGGQGPFEPKAVKDWMTLDWQVQFPTEADASLRHALAEHLDALCENPRLNIGLDSHLIEKTRAKLRTISLSRRVLNIITTTPQAIQLPTWRLSDHAGPTAEDVLIRKSGQPLNTGVAGIYTRAGFYGPVLQLLPRIADAVVAEGWVLGDQVITPGDKASQKLQEAALDLYFQDFAFYWDQLINDISIRSIASVDDMLRTLNALSAPTSPMRLFLAAAARETKLGEPPAPETPTKGNSTAQGEPWRSDLQALFHPRIVSRDPESQPRLYTDEHFHWLHQLVDVAPNSPAGAQAPIDSAIRDLSTLYQSLSDVQSPALEKGDQTTVAIRKIEAGAANLPPPIQQWVGGVGHLSSKLSIGDTKRRLAKMWTVGAGDLCRRATAGRYPFARGSRRDIPLGDFARLFRRHGIIDAFFSEHLASIVDRSEGSWKFQSTGNADIQINRDALAQFKRAAAIGDSMFKDGGNQPSFDFLLTVADTDPWTDEVGVEIDGQQLTQRRGAYKPVRFHWPTDGGVGGASVTFDAFDRTALSEVGPWALLRLLDKGKTLPQADSDRIYVRMEAGRRWATFILQSDNLINPLSRSLLSQFRCPQL</sequence>
<reference evidence="7 8" key="1">
    <citation type="submission" date="2024-06" db="EMBL/GenBank/DDBJ databases">
        <title>Genomic Encyclopedia of Type Strains, Phase IV (KMG-IV): sequencing the most valuable type-strain genomes for metagenomic binning, comparative biology and taxonomic classification.</title>
        <authorList>
            <person name="Goeker M."/>
        </authorList>
    </citation>
    <scope>NUCLEOTIDE SEQUENCE [LARGE SCALE GENOMIC DNA]</scope>
    <source>
        <strain evidence="7 8">DSM 29288</strain>
    </source>
</reference>
<dbReference type="Pfam" id="PF06744">
    <property type="entry name" value="IcmF_C"/>
    <property type="match status" value="1"/>
</dbReference>
<feature type="domain" description="Type VI secretion system component TssM1 helical" evidence="6">
    <location>
        <begin position="968"/>
        <end position="1065"/>
    </location>
</feature>
<feature type="transmembrane region" description="Helical" evidence="2">
    <location>
        <begin position="12"/>
        <end position="34"/>
    </location>
</feature>
<organism evidence="7 8">
    <name type="scientific">Rhizobium binae</name>
    <dbReference type="NCBI Taxonomy" id="1138190"/>
    <lineage>
        <taxon>Bacteria</taxon>
        <taxon>Pseudomonadati</taxon>
        <taxon>Pseudomonadota</taxon>
        <taxon>Alphaproteobacteria</taxon>
        <taxon>Hyphomicrobiales</taxon>
        <taxon>Rhizobiaceae</taxon>
        <taxon>Rhizobium/Agrobacterium group</taxon>
        <taxon>Rhizobium</taxon>
    </lineage>
</organism>
<feature type="compositionally biased region" description="Polar residues" evidence="1">
    <location>
        <begin position="92"/>
        <end position="101"/>
    </location>
</feature>
<dbReference type="PANTHER" id="PTHR36153">
    <property type="entry name" value="INNER MEMBRANE PROTEIN-RELATED"/>
    <property type="match status" value="1"/>
</dbReference>
<evidence type="ECO:0000259" key="3">
    <source>
        <dbReference type="Pfam" id="PF06744"/>
    </source>
</evidence>
<dbReference type="SUPFAM" id="SSF52540">
    <property type="entry name" value="P-loop containing nucleoside triphosphate hydrolases"/>
    <property type="match status" value="1"/>
</dbReference>
<gene>
    <name evidence="7" type="ORF">ABID08_006344</name>
</gene>
<dbReference type="RefSeq" id="WP_168301616.1">
    <property type="nucleotide sequence ID" value="NZ_CP071610.1"/>
</dbReference>
<dbReference type="InterPro" id="IPR048677">
    <property type="entry name" value="TssM1_hel"/>
</dbReference>
<dbReference type="InterPro" id="IPR027417">
    <property type="entry name" value="P-loop_NTPase"/>
</dbReference>
<keyword evidence="2" id="KW-1133">Transmembrane helix</keyword>
<dbReference type="NCBIfam" id="TIGR03348">
    <property type="entry name" value="VI_IcmF"/>
    <property type="match status" value="1"/>
</dbReference>
<keyword evidence="2" id="KW-0472">Membrane</keyword>
<evidence type="ECO:0000256" key="2">
    <source>
        <dbReference type="SAM" id="Phobius"/>
    </source>
</evidence>
<keyword evidence="8" id="KW-1185">Reference proteome</keyword>
<feature type="region of interest" description="Disordered" evidence="1">
    <location>
        <begin position="827"/>
        <end position="846"/>
    </location>
</feature>
<dbReference type="Proteomes" id="UP001549077">
    <property type="component" value="Unassembled WGS sequence"/>
</dbReference>
<proteinExistence type="predicted"/>
<dbReference type="PANTHER" id="PTHR36153:SF1">
    <property type="entry name" value="TYPE VI SECRETION SYSTEM COMPONENT TSSM1"/>
    <property type="match status" value="1"/>
</dbReference>
<feature type="transmembrane region" description="Helical" evidence="2">
    <location>
        <begin position="46"/>
        <end position="64"/>
    </location>
</feature>
<dbReference type="Pfam" id="PF06761">
    <property type="entry name" value="IcmF-related"/>
    <property type="match status" value="1"/>
</dbReference>
<evidence type="ECO:0000259" key="4">
    <source>
        <dbReference type="Pfam" id="PF06761"/>
    </source>
</evidence>
<name>A0ABV2MR62_9HYPH</name>
<feature type="domain" description="Type VI secretion system IcmF C-terminal" evidence="3">
    <location>
        <begin position="1075"/>
        <end position="1175"/>
    </location>
</feature>
<dbReference type="InterPro" id="IPR017731">
    <property type="entry name" value="TssM1-like"/>
</dbReference>
<feature type="domain" description="IcmF-related" evidence="4">
    <location>
        <begin position="523"/>
        <end position="825"/>
    </location>
</feature>
<keyword evidence="2" id="KW-0812">Transmembrane</keyword>
<dbReference type="InterPro" id="IPR009612">
    <property type="entry name" value="IcmF-rel"/>
</dbReference>
<dbReference type="Pfam" id="PF14331">
    <property type="entry name" value="IcmF-related_N"/>
    <property type="match status" value="1"/>
</dbReference>
<dbReference type="EMBL" id="JBEPMY010000040">
    <property type="protein sequence ID" value="MET3758960.1"/>
    <property type="molecule type" value="Genomic_DNA"/>
</dbReference>
<feature type="region of interest" description="Disordered" evidence="1">
    <location>
        <begin position="86"/>
        <end position="106"/>
    </location>
</feature>
<dbReference type="InterPro" id="IPR053156">
    <property type="entry name" value="T6SS_TssM-like"/>
</dbReference>
<evidence type="ECO:0000256" key="1">
    <source>
        <dbReference type="SAM" id="MobiDB-lite"/>
    </source>
</evidence>
<comment type="caution">
    <text evidence="7">The sequence shown here is derived from an EMBL/GenBank/DDBJ whole genome shotgun (WGS) entry which is preliminary data.</text>
</comment>
<dbReference type="InterPro" id="IPR025743">
    <property type="entry name" value="TssM1_N"/>
</dbReference>
<dbReference type="Pfam" id="PF21070">
    <property type="entry name" value="IcmF_helical"/>
    <property type="match status" value="1"/>
</dbReference>
<evidence type="ECO:0000259" key="5">
    <source>
        <dbReference type="Pfam" id="PF14331"/>
    </source>
</evidence>
<feature type="transmembrane region" description="Helical" evidence="2">
    <location>
        <begin position="464"/>
        <end position="486"/>
    </location>
</feature>
<feature type="domain" description="Type VI secretion system component TssM1 N-terminal" evidence="5">
    <location>
        <begin position="212"/>
        <end position="469"/>
    </location>
</feature>
<dbReference type="InterPro" id="IPR010623">
    <property type="entry name" value="IcmF_C"/>
</dbReference>
<protein>
    <submittedName>
        <fullName evidence="7">Type VI secretion system protein ImpL</fullName>
    </submittedName>
</protein>
<evidence type="ECO:0000313" key="7">
    <source>
        <dbReference type="EMBL" id="MET3758960.1"/>
    </source>
</evidence>
<evidence type="ECO:0000259" key="6">
    <source>
        <dbReference type="Pfam" id="PF21070"/>
    </source>
</evidence>
<accession>A0ABV2MR62</accession>
<dbReference type="Gene3D" id="3.40.50.300">
    <property type="entry name" value="P-loop containing nucleotide triphosphate hydrolases"/>
    <property type="match status" value="1"/>
</dbReference>
<evidence type="ECO:0000313" key="8">
    <source>
        <dbReference type="Proteomes" id="UP001549077"/>
    </source>
</evidence>